<evidence type="ECO:0000313" key="15">
    <source>
        <dbReference type="Proteomes" id="UP000275772"/>
    </source>
</evidence>
<reference evidence="14 15" key="1">
    <citation type="submission" date="2017-11" db="EMBL/GenBank/DDBJ databases">
        <authorList>
            <person name="Kracher B."/>
        </authorList>
    </citation>
    <scope>NUCLEOTIDE SEQUENCE [LARGE SCALE GENOMIC DNA]</scope>
    <source>
        <strain evidence="14 15">RACE1</strain>
    </source>
</reference>
<evidence type="ECO:0000256" key="1">
    <source>
        <dbReference type="ARBA" id="ARBA00005443"/>
    </source>
</evidence>
<keyword evidence="4" id="KW-0811">Translocation</keyword>
<dbReference type="Proteomes" id="UP000275772">
    <property type="component" value="Unassembled WGS sequence"/>
</dbReference>
<dbReference type="Pfam" id="PF04695">
    <property type="entry name" value="Pex14_N"/>
    <property type="match status" value="1"/>
</dbReference>
<dbReference type="PANTHER" id="PTHR23058:SF0">
    <property type="entry name" value="PEROXISOMAL MEMBRANE PROTEIN PEX14"/>
    <property type="match status" value="1"/>
</dbReference>
<accession>A0A383UJW3</accession>
<name>A0A383UJW3_BLUHO</name>
<evidence type="ECO:0000256" key="7">
    <source>
        <dbReference type="ARBA" id="ARBA00029502"/>
    </source>
</evidence>
<evidence type="ECO:0000256" key="10">
    <source>
        <dbReference type="RuleBase" id="RU367032"/>
    </source>
</evidence>
<feature type="domain" description="Peroxisome membrane anchor protein Pex14p N-terminal" evidence="13">
    <location>
        <begin position="45"/>
        <end position="76"/>
    </location>
</feature>
<dbReference type="GO" id="GO:0005102">
    <property type="term" value="F:signaling receptor binding"/>
    <property type="evidence" value="ECO:0007669"/>
    <property type="project" value="TreeGrafter"/>
</dbReference>
<comment type="function">
    <text evidence="10">Component of the PEX13-PEX14 docking complex, a translocon channel that specifically mediates the import of peroxisomal cargo proteins bound to PEX5 receptor. The PEX13-PEX14 docking complex forms a large import pore which can be opened to a diameter of about 9 nm. Mechanistically, PEX5 receptor along with cargo proteins associates with the PEX14 subunit of the PEX13-PEX14 docking complex in the cytosol, leading to the insertion of the receptor into the organelle membrane with the concomitant translocation of the cargo into the peroxisome matrix.</text>
</comment>
<dbReference type="GO" id="GO:1990429">
    <property type="term" value="C:peroxisomal importomer complex"/>
    <property type="evidence" value="ECO:0007669"/>
    <property type="project" value="TreeGrafter"/>
</dbReference>
<dbReference type="PANTHER" id="PTHR23058">
    <property type="entry name" value="PEROXISOMAL MEMBRANE PROTEIN PEX14"/>
    <property type="match status" value="1"/>
</dbReference>
<evidence type="ECO:0000256" key="8">
    <source>
        <dbReference type="ARBA" id="ARBA00029691"/>
    </source>
</evidence>
<dbReference type="GO" id="GO:0005778">
    <property type="term" value="C:peroxisomal membrane"/>
    <property type="evidence" value="ECO:0007669"/>
    <property type="project" value="UniProtKB-SubCell"/>
</dbReference>
<dbReference type="EMBL" id="UNSH01000007">
    <property type="protein sequence ID" value="SZF00126.1"/>
    <property type="molecule type" value="Genomic_DNA"/>
</dbReference>
<proteinExistence type="inferred from homology"/>
<evidence type="ECO:0000256" key="2">
    <source>
        <dbReference type="ARBA" id="ARBA00022448"/>
    </source>
</evidence>
<evidence type="ECO:0000256" key="11">
    <source>
        <dbReference type="SAM" id="Coils"/>
    </source>
</evidence>
<evidence type="ECO:0000256" key="5">
    <source>
        <dbReference type="ARBA" id="ARBA00023136"/>
    </source>
</evidence>
<feature type="compositionally biased region" description="Polar residues" evidence="12">
    <location>
        <begin position="336"/>
        <end position="348"/>
    </location>
</feature>
<evidence type="ECO:0000256" key="4">
    <source>
        <dbReference type="ARBA" id="ARBA00023010"/>
    </source>
</evidence>
<feature type="coiled-coil region" evidence="11">
    <location>
        <begin position="200"/>
        <end position="227"/>
    </location>
</feature>
<evidence type="ECO:0000256" key="3">
    <source>
        <dbReference type="ARBA" id="ARBA00022927"/>
    </source>
</evidence>
<keyword evidence="3 10" id="KW-0653">Protein transport</keyword>
<keyword evidence="2 10" id="KW-0813">Transport</keyword>
<dbReference type="Gene3D" id="1.10.10.10">
    <property type="entry name" value="Winged helix-like DNA-binding domain superfamily/Winged helix DNA-binding domain"/>
    <property type="match status" value="1"/>
</dbReference>
<evidence type="ECO:0000259" key="13">
    <source>
        <dbReference type="Pfam" id="PF04695"/>
    </source>
</evidence>
<dbReference type="InterPro" id="IPR006785">
    <property type="entry name" value="Pex14_N"/>
</dbReference>
<dbReference type="InterPro" id="IPR025655">
    <property type="entry name" value="PEX14"/>
</dbReference>
<evidence type="ECO:0000313" key="14">
    <source>
        <dbReference type="EMBL" id="SZF00126.1"/>
    </source>
</evidence>
<protein>
    <recommendedName>
        <fullName evidence="7 10">Peroxisomal membrane protein PEX14</fullName>
    </recommendedName>
    <alternativeName>
        <fullName evidence="8 10">Peroxin-14</fullName>
    </alternativeName>
</protein>
<feature type="region of interest" description="Disordered" evidence="12">
    <location>
        <begin position="336"/>
        <end position="363"/>
    </location>
</feature>
<comment type="subcellular location">
    <subcellularLocation>
        <location evidence="9 10">Peroxisome membrane</location>
    </subcellularLocation>
</comment>
<comment type="similarity">
    <text evidence="1 10">Belongs to the peroxin-14 family.</text>
</comment>
<dbReference type="InterPro" id="IPR036388">
    <property type="entry name" value="WH-like_DNA-bd_sf"/>
</dbReference>
<keyword evidence="6 10" id="KW-0576">Peroxisome</keyword>
<dbReference type="VEuPathDB" id="FungiDB:BLGHR1_10852"/>
<keyword evidence="11" id="KW-0175">Coiled coil</keyword>
<dbReference type="AlphaFoldDB" id="A0A383UJW3"/>
<evidence type="ECO:0000256" key="12">
    <source>
        <dbReference type="SAM" id="MobiDB-lite"/>
    </source>
</evidence>
<keyword evidence="5 10" id="KW-0472">Membrane</keyword>
<organism evidence="14 15">
    <name type="scientific">Blumeria hordei</name>
    <name type="common">Barley powdery mildew</name>
    <name type="synonym">Blumeria graminis f. sp. hordei</name>
    <dbReference type="NCBI Taxonomy" id="2867405"/>
    <lineage>
        <taxon>Eukaryota</taxon>
        <taxon>Fungi</taxon>
        <taxon>Dikarya</taxon>
        <taxon>Ascomycota</taxon>
        <taxon>Pezizomycotina</taxon>
        <taxon>Leotiomycetes</taxon>
        <taxon>Erysiphales</taxon>
        <taxon>Erysiphaceae</taxon>
        <taxon>Blumeria</taxon>
    </lineage>
</organism>
<evidence type="ECO:0000256" key="6">
    <source>
        <dbReference type="ARBA" id="ARBA00023140"/>
    </source>
</evidence>
<evidence type="ECO:0000256" key="9">
    <source>
        <dbReference type="ARBA" id="ARBA00046271"/>
    </source>
</evidence>
<dbReference type="GO" id="GO:0016560">
    <property type="term" value="P:protein import into peroxisome matrix, docking"/>
    <property type="evidence" value="ECO:0007669"/>
    <property type="project" value="UniProtKB-UniRule"/>
</dbReference>
<sequence length="363" mass="39796">MTIRENIIASAVSKLQKHVILADENRFRVRKSPNTSTTSSLQSVLQDPNVVASPIENRIAFLQSKNLTQEEIDEAMLRASGTGSPSNYQNATSQHQIVQPPTASYRNYQYSQWQAPPPIPTRDWRDWFIMATIMGGVGFGLLTVAKRYIVPLIAPPTPPQLEQDKKAIDESFEKAFSLLDQLSKDTELLKTSEEARTKRLDAALTEVESVTNDLKAASRRREDESRRITDEVQSFRNLIPKAIEEQRGKTDARLKEINAELKSLKLLMGQRINSANSNAFGRASSTGILTGASVDEVTSPEISEVKSTTPPANNVVSSMFNAGYGGKASIPSWQLAANRSASSTTQSGSVGGAIEQSSTTHDE</sequence>
<gene>
    <name evidence="14" type="ORF">BLGHR1_10852</name>
</gene>